<sequence length="75" mass="8296">MTSYLRNWLFTQSPSEDVPETPTIVESSPPPDDDDDTETVHGEDDADDTPPSFPSSNSAQRLTQNNLTPLLSLVY</sequence>
<keyword evidence="3" id="KW-1185">Reference proteome</keyword>
<name>A0A1C7LPT5_GRIFR</name>
<reference evidence="2 3" key="1">
    <citation type="submission" date="2016-03" db="EMBL/GenBank/DDBJ databases">
        <title>Whole genome sequencing of Grifola frondosa 9006-11.</title>
        <authorList>
            <person name="Min B."/>
            <person name="Park H."/>
            <person name="Kim J.-G."/>
            <person name="Cho H."/>
            <person name="Oh Y.-L."/>
            <person name="Kong W.-S."/>
            <person name="Choi I.-G."/>
        </authorList>
    </citation>
    <scope>NUCLEOTIDE SEQUENCE [LARGE SCALE GENOMIC DNA]</scope>
    <source>
        <strain evidence="2 3">9006-11</strain>
    </source>
</reference>
<evidence type="ECO:0000256" key="1">
    <source>
        <dbReference type="SAM" id="MobiDB-lite"/>
    </source>
</evidence>
<protein>
    <submittedName>
        <fullName evidence="2">Uncharacterized protein</fullName>
    </submittedName>
</protein>
<dbReference type="EMBL" id="LUGG01000032">
    <property type="protein sequence ID" value="OBZ66236.1"/>
    <property type="molecule type" value="Genomic_DNA"/>
</dbReference>
<organism evidence="2 3">
    <name type="scientific">Grifola frondosa</name>
    <name type="common">Maitake</name>
    <name type="synonym">Polyporus frondosus</name>
    <dbReference type="NCBI Taxonomy" id="5627"/>
    <lineage>
        <taxon>Eukaryota</taxon>
        <taxon>Fungi</taxon>
        <taxon>Dikarya</taxon>
        <taxon>Basidiomycota</taxon>
        <taxon>Agaricomycotina</taxon>
        <taxon>Agaricomycetes</taxon>
        <taxon>Polyporales</taxon>
        <taxon>Grifolaceae</taxon>
        <taxon>Grifola</taxon>
    </lineage>
</organism>
<feature type="region of interest" description="Disordered" evidence="1">
    <location>
        <begin position="1"/>
        <end position="75"/>
    </location>
</feature>
<dbReference type="AlphaFoldDB" id="A0A1C7LPT5"/>
<proteinExistence type="predicted"/>
<evidence type="ECO:0000313" key="3">
    <source>
        <dbReference type="Proteomes" id="UP000092993"/>
    </source>
</evidence>
<feature type="compositionally biased region" description="Polar residues" evidence="1">
    <location>
        <begin position="1"/>
        <end position="15"/>
    </location>
</feature>
<feature type="compositionally biased region" description="Polar residues" evidence="1">
    <location>
        <begin position="54"/>
        <end position="69"/>
    </location>
</feature>
<evidence type="ECO:0000313" key="2">
    <source>
        <dbReference type="EMBL" id="OBZ66236.1"/>
    </source>
</evidence>
<comment type="caution">
    <text evidence="2">The sequence shown here is derived from an EMBL/GenBank/DDBJ whole genome shotgun (WGS) entry which is preliminary data.</text>
</comment>
<gene>
    <name evidence="2" type="ORF">A0H81_13727</name>
</gene>
<dbReference type="Proteomes" id="UP000092993">
    <property type="component" value="Unassembled WGS sequence"/>
</dbReference>
<accession>A0A1C7LPT5</accession>